<dbReference type="AlphaFoldDB" id="A0A2P8A816"/>
<evidence type="ECO:0000313" key="3">
    <source>
        <dbReference type="Proteomes" id="UP000243723"/>
    </source>
</evidence>
<dbReference type="Pfam" id="PF01965">
    <property type="entry name" value="DJ-1_PfpI"/>
    <property type="match status" value="1"/>
</dbReference>
<dbReference type="InterPro" id="IPR052158">
    <property type="entry name" value="INH-QAR"/>
</dbReference>
<sequence>MSFNLAKPDRTIHVGVILLNAETESLDVAPVDLIHGMSKAFINTLPIPSVYKEQGLDVEIHWVNEHGDLARLTSGITLQATHSFSTSPPLDIVLMGASLGDYQPNAAEVAFIRQAYESCSAYISICGGMMAPLAAGLLEGKTCTGPRGMLEGLRKSNPEVNWVERRWVQDGKVWTSGTLLNGLDLMKAFVEQVWGGPGTLAEFLVSVGSWPVRDVEYGDGP</sequence>
<dbReference type="OrthoDB" id="543156at2759"/>
<evidence type="ECO:0000313" key="2">
    <source>
        <dbReference type="EMBL" id="PSK56604.1"/>
    </source>
</evidence>
<dbReference type="PANTHER" id="PTHR43130:SF7">
    <property type="entry name" value="DJ-1_PFPI DOMAIN-CONTAINING PROTEIN"/>
    <property type="match status" value="1"/>
</dbReference>
<name>A0A2P8A816_9PEZI</name>
<dbReference type="InterPro" id="IPR002818">
    <property type="entry name" value="DJ-1/PfpI"/>
</dbReference>
<dbReference type="STRING" id="40998.A0A2P8A816"/>
<dbReference type="SUPFAM" id="SSF52317">
    <property type="entry name" value="Class I glutamine amidotransferase-like"/>
    <property type="match status" value="1"/>
</dbReference>
<keyword evidence="3" id="KW-1185">Reference proteome</keyword>
<dbReference type="EMBL" id="NHZQ01000060">
    <property type="protein sequence ID" value="PSK56604.1"/>
    <property type="molecule type" value="Genomic_DNA"/>
</dbReference>
<dbReference type="InterPro" id="IPR029062">
    <property type="entry name" value="Class_I_gatase-like"/>
</dbReference>
<proteinExistence type="predicted"/>
<dbReference type="Gene3D" id="3.40.50.880">
    <property type="match status" value="1"/>
</dbReference>
<reference evidence="2 3" key="1">
    <citation type="submission" date="2017-05" db="EMBL/GenBank/DDBJ databases">
        <title>Draft genome sequence of Elsinoe australis.</title>
        <authorList>
            <person name="Cheng Q."/>
        </authorList>
    </citation>
    <scope>NUCLEOTIDE SEQUENCE [LARGE SCALE GENOMIC DNA]</scope>
    <source>
        <strain evidence="2 3">NL1</strain>
    </source>
</reference>
<gene>
    <name evidence="2" type="ORF">B9Z65_6228</name>
</gene>
<accession>A0A2P8A816</accession>
<protein>
    <recommendedName>
        <fullName evidence="1">DJ-1/PfpI domain-containing protein</fullName>
    </recommendedName>
</protein>
<dbReference type="Proteomes" id="UP000243723">
    <property type="component" value="Unassembled WGS sequence"/>
</dbReference>
<comment type="caution">
    <text evidence="2">The sequence shown here is derived from an EMBL/GenBank/DDBJ whole genome shotgun (WGS) entry which is preliminary data.</text>
</comment>
<feature type="domain" description="DJ-1/PfpI" evidence="1">
    <location>
        <begin position="57"/>
        <end position="192"/>
    </location>
</feature>
<dbReference type="PANTHER" id="PTHR43130">
    <property type="entry name" value="ARAC-FAMILY TRANSCRIPTIONAL REGULATOR"/>
    <property type="match status" value="1"/>
</dbReference>
<organism evidence="2 3">
    <name type="scientific">Elsinoe australis</name>
    <dbReference type="NCBI Taxonomy" id="40998"/>
    <lineage>
        <taxon>Eukaryota</taxon>
        <taxon>Fungi</taxon>
        <taxon>Dikarya</taxon>
        <taxon>Ascomycota</taxon>
        <taxon>Pezizomycotina</taxon>
        <taxon>Dothideomycetes</taxon>
        <taxon>Dothideomycetidae</taxon>
        <taxon>Myriangiales</taxon>
        <taxon>Elsinoaceae</taxon>
        <taxon>Elsinoe</taxon>
    </lineage>
</organism>
<evidence type="ECO:0000259" key="1">
    <source>
        <dbReference type="Pfam" id="PF01965"/>
    </source>
</evidence>